<dbReference type="KEGG" id="chya:V22_09840"/>
<accession>A0A517T5W2</accession>
<reference evidence="3 4" key="1">
    <citation type="submission" date="2019-02" db="EMBL/GenBank/DDBJ databases">
        <title>Deep-cultivation of Planctomycetes and their phenomic and genomic characterization uncovers novel biology.</title>
        <authorList>
            <person name="Wiegand S."/>
            <person name="Jogler M."/>
            <person name="Boedeker C."/>
            <person name="Pinto D."/>
            <person name="Vollmers J."/>
            <person name="Rivas-Marin E."/>
            <person name="Kohn T."/>
            <person name="Peeters S.H."/>
            <person name="Heuer A."/>
            <person name="Rast P."/>
            <person name="Oberbeckmann S."/>
            <person name="Bunk B."/>
            <person name="Jeske O."/>
            <person name="Meyerdierks A."/>
            <person name="Storesund J.E."/>
            <person name="Kallscheuer N."/>
            <person name="Luecker S."/>
            <person name="Lage O.M."/>
            <person name="Pohl T."/>
            <person name="Merkel B.J."/>
            <person name="Hornburger P."/>
            <person name="Mueller R.-W."/>
            <person name="Bruemmer F."/>
            <person name="Labrenz M."/>
            <person name="Spormann A.M."/>
            <person name="Op den Camp H."/>
            <person name="Overmann J."/>
            <person name="Amann R."/>
            <person name="Jetten M.S.M."/>
            <person name="Mascher T."/>
            <person name="Medema M.H."/>
            <person name="Devos D.P."/>
            <person name="Kaster A.-K."/>
            <person name="Ovreas L."/>
            <person name="Rohde M."/>
            <person name="Galperin M.Y."/>
            <person name="Jogler C."/>
        </authorList>
    </citation>
    <scope>NUCLEOTIDE SEQUENCE [LARGE SCALE GENOMIC DNA]</scope>
    <source>
        <strain evidence="3 4">V22</strain>
    </source>
</reference>
<keyword evidence="2" id="KW-1133">Transmembrane helix</keyword>
<gene>
    <name evidence="3" type="ORF">V22_09840</name>
</gene>
<evidence type="ECO:0000313" key="4">
    <source>
        <dbReference type="Proteomes" id="UP000319976"/>
    </source>
</evidence>
<dbReference type="SUPFAM" id="SSF54523">
    <property type="entry name" value="Pili subunits"/>
    <property type="match status" value="1"/>
</dbReference>
<organism evidence="3 4">
    <name type="scientific">Calycomorphotria hydatis</name>
    <dbReference type="NCBI Taxonomy" id="2528027"/>
    <lineage>
        <taxon>Bacteria</taxon>
        <taxon>Pseudomonadati</taxon>
        <taxon>Planctomycetota</taxon>
        <taxon>Planctomycetia</taxon>
        <taxon>Planctomycetales</taxon>
        <taxon>Planctomycetaceae</taxon>
        <taxon>Calycomorphotria</taxon>
    </lineage>
</organism>
<protein>
    <recommendedName>
        <fullName evidence="5">Prepilin-type N-terminal cleavage/methylation domain-containing protein</fullName>
    </recommendedName>
</protein>
<evidence type="ECO:0000256" key="1">
    <source>
        <dbReference type="SAM" id="MobiDB-lite"/>
    </source>
</evidence>
<sequence length="287" mass="31658">MLRTSRLTGIHSTRSQSSAAGRGLRRHRAAFTIIELLITISIIVVLATLVTVASMQFLNSAKIAATKSTIQKAQSMLRKRMTAFNRTIENKAVFDRMVSAAGVSGSNEVEQRKGLFRKYFAMNKTEAINNIPLSTSGQLENPVIFYFQLTKGETFGSESVEQEEFEATELAKDANGNQYLVDAWGNPIYFYRWPTKLVLDTSGARDAMIRDLPAQSDRDPDNPLLKSVNYSNYHDANAWHTPLLVSAGPDGLLGLDLPDVNQLANVTDAIETQDNITNLNNQAGATK</sequence>
<dbReference type="Pfam" id="PF07963">
    <property type="entry name" value="N_methyl"/>
    <property type="match status" value="1"/>
</dbReference>
<feature type="compositionally biased region" description="Polar residues" evidence="1">
    <location>
        <begin position="1"/>
        <end position="18"/>
    </location>
</feature>
<keyword evidence="4" id="KW-1185">Reference proteome</keyword>
<evidence type="ECO:0008006" key="5">
    <source>
        <dbReference type="Google" id="ProtNLM"/>
    </source>
</evidence>
<dbReference type="RefSeq" id="WP_145260314.1">
    <property type="nucleotide sequence ID" value="NZ_CP036316.1"/>
</dbReference>
<dbReference type="InterPro" id="IPR012902">
    <property type="entry name" value="N_methyl_site"/>
</dbReference>
<name>A0A517T5W2_9PLAN</name>
<dbReference type="Gene3D" id="3.30.700.10">
    <property type="entry name" value="Glycoprotein, Type 4 Pilin"/>
    <property type="match status" value="1"/>
</dbReference>
<dbReference type="NCBIfam" id="TIGR02532">
    <property type="entry name" value="IV_pilin_GFxxxE"/>
    <property type="match status" value="1"/>
</dbReference>
<feature type="region of interest" description="Disordered" evidence="1">
    <location>
        <begin position="1"/>
        <end position="21"/>
    </location>
</feature>
<evidence type="ECO:0000313" key="3">
    <source>
        <dbReference type="EMBL" id="QDT63759.1"/>
    </source>
</evidence>
<dbReference type="AlphaFoldDB" id="A0A517T5W2"/>
<feature type="transmembrane region" description="Helical" evidence="2">
    <location>
        <begin position="32"/>
        <end position="58"/>
    </location>
</feature>
<dbReference type="OrthoDB" id="253619at2"/>
<proteinExistence type="predicted"/>
<keyword evidence="2" id="KW-0812">Transmembrane</keyword>
<evidence type="ECO:0000256" key="2">
    <source>
        <dbReference type="SAM" id="Phobius"/>
    </source>
</evidence>
<keyword evidence="2" id="KW-0472">Membrane</keyword>
<dbReference type="InterPro" id="IPR045584">
    <property type="entry name" value="Pilin-like"/>
</dbReference>
<dbReference type="EMBL" id="CP036316">
    <property type="protein sequence ID" value="QDT63759.1"/>
    <property type="molecule type" value="Genomic_DNA"/>
</dbReference>
<dbReference type="Proteomes" id="UP000319976">
    <property type="component" value="Chromosome"/>
</dbReference>